<dbReference type="Pfam" id="PF00534">
    <property type="entry name" value="Glycos_transf_1"/>
    <property type="match status" value="1"/>
</dbReference>
<gene>
    <name evidence="2" type="ORF">RNAN_3190</name>
</gene>
<dbReference type="PANTHER" id="PTHR45947">
    <property type="entry name" value="SULFOQUINOVOSYL TRANSFERASE SQD2"/>
    <property type="match status" value="1"/>
</dbReference>
<dbReference type="InterPro" id="IPR001296">
    <property type="entry name" value="Glyco_trans_1"/>
</dbReference>
<accession>I1E1J4</accession>
<dbReference type="EC" id="2.4.1.198" evidence="2"/>
<evidence type="ECO:0000313" key="2">
    <source>
        <dbReference type="EMBL" id="GAB60172.1"/>
    </source>
</evidence>
<comment type="caution">
    <text evidence="2">The sequence shown here is derived from an EMBL/GenBank/DDBJ whole genome shotgun (WGS) entry which is preliminary data.</text>
</comment>
<dbReference type="GO" id="GO:0017176">
    <property type="term" value="F:phosphatidylinositol N-acetylglucosaminyltransferase activity"/>
    <property type="evidence" value="ECO:0007669"/>
    <property type="project" value="UniProtKB-EC"/>
</dbReference>
<dbReference type="RefSeq" id="WP_008223478.1">
    <property type="nucleotide sequence ID" value="NZ_BAFK01000022.1"/>
</dbReference>
<organism evidence="2 3">
    <name type="scientific">Rheinheimera nanhaiensis E407-8</name>
    <dbReference type="NCBI Taxonomy" id="562729"/>
    <lineage>
        <taxon>Bacteria</taxon>
        <taxon>Pseudomonadati</taxon>
        <taxon>Pseudomonadota</taxon>
        <taxon>Gammaproteobacteria</taxon>
        <taxon>Chromatiales</taxon>
        <taxon>Chromatiaceae</taxon>
        <taxon>Rheinheimera</taxon>
    </lineage>
</organism>
<keyword evidence="3" id="KW-1185">Reference proteome</keyword>
<dbReference type="Gene3D" id="3.40.50.2000">
    <property type="entry name" value="Glycogen Phosphorylase B"/>
    <property type="match status" value="2"/>
</dbReference>
<keyword evidence="2" id="KW-0808">Transferase</keyword>
<protein>
    <submittedName>
        <fullName evidence="2">Phosphatidylinositol glycan, class A</fullName>
        <ecNumber evidence="2">2.4.1.198</ecNumber>
    </submittedName>
</protein>
<dbReference type="AlphaFoldDB" id="I1E1J4"/>
<dbReference type="InterPro" id="IPR050194">
    <property type="entry name" value="Glycosyltransferase_grp1"/>
</dbReference>
<sequence length="380" mass="41969">MTAELKGIKLCLVGPIPPPAGGMANQTRQLQQLLLQAGTQVELVAVNAPYRPAWVSRLPGIRALFRLVPYLALLYRAIGRAQLVHVMANSGWSWHLFASPAIWLGWLRNTPVLINYRGGHAETFFAKSWPVVHFSLRRVSKVLVPSAFLQQVFQHYHYPSAIVPNILDQQLFHPLATPAALTAIDKASAVHIIVTRNLEAIYDVATAIAVFAQVRQHYPRARLSIAGSGPLRNTLQQQVQQLNLTDAVHFTGRLSIEQMARLYQSAHLLLNTSLVDNSPNSLIEAMACAVPVVSTRVGGISHLVRHDHDALLCEPGDVAALAGASIKLLSSITLRQQLVQHGLENSQRFHWSNVSQQLALHYHEVLKAQHTAVADRETDK</sequence>
<dbReference type="OrthoDB" id="258796at2"/>
<dbReference type="SUPFAM" id="SSF53756">
    <property type="entry name" value="UDP-Glycosyltransferase/glycogen phosphorylase"/>
    <property type="match status" value="1"/>
</dbReference>
<evidence type="ECO:0000313" key="3">
    <source>
        <dbReference type="Proteomes" id="UP000004374"/>
    </source>
</evidence>
<dbReference type="PANTHER" id="PTHR45947:SF3">
    <property type="entry name" value="SULFOQUINOVOSYL TRANSFERASE SQD2"/>
    <property type="match status" value="1"/>
</dbReference>
<dbReference type="CDD" id="cd03801">
    <property type="entry name" value="GT4_PimA-like"/>
    <property type="match status" value="1"/>
</dbReference>
<name>I1E1J4_9GAMM</name>
<dbReference type="STRING" id="562729.RNAN_3190"/>
<reference evidence="2 3" key="1">
    <citation type="journal article" date="2012" name="J. Bacteriol.">
        <title>Genome Sequence of the Protease-Producing Bacterium Rheinheimera nanhaiensis E407-8T, Isolated from Deep-Sea Sediment of the South China Sea.</title>
        <authorList>
            <person name="Zhang X.-Y."/>
            <person name="Zhang Y.-J."/>
            <person name="Qin Q.-L."/>
            <person name="Xie B.-B."/>
            <person name="Chen X.-L."/>
            <person name="Zhou B.-C."/>
            <person name="Zhang Y.-Z."/>
        </authorList>
    </citation>
    <scope>NUCLEOTIDE SEQUENCE [LARGE SCALE GENOMIC DNA]</scope>
    <source>
        <strain evidence="2 3">E407-8</strain>
    </source>
</reference>
<feature type="domain" description="Glycosyl transferase family 1" evidence="1">
    <location>
        <begin position="194"/>
        <end position="342"/>
    </location>
</feature>
<keyword evidence="2" id="KW-0328">Glycosyltransferase</keyword>
<dbReference type="EMBL" id="BAFK01000022">
    <property type="protein sequence ID" value="GAB60172.1"/>
    <property type="molecule type" value="Genomic_DNA"/>
</dbReference>
<evidence type="ECO:0000259" key="1">
    <source>
        <dbReference type="Pfam" id="PF00534"/>
    </source>
</evidence>
<dbReference type="Proteomes" id="UP000004374">
    <property type="component" value="Unassembled WGS sequence"/>
</dbReference>
<proteinExistence type="predicted"/>